<protein>
    <submittedName>
        <fullName evidence="2">Uncharacterized protein</fullName>
    </submittedName>
</protein>
<feature type="region of interest" description="Disordered" evidence="1">
    <location>
        <begin position="1"/>
        <end position="193"/>
    </location>
</feature>
<dbReference type="Proteomes" id="UP001338125">
    <property type="component" value="Unassembled WGS sequence"/>
</dbReference>
<evidence type="ECO:0000256" key="1">
    <source>
        <dbReference type="SAM" id="MobiDB-lite"/>
    </source>
</evidence>
<proteinExistence type="predicted"/>
<sequence length="193" mass="20501">MSPGPVRPKPRPFSVISASSASSPDHTDPDKAPSIPIGTLGRSATNRRVRPQSDQFTGAASLVSQMYRGPDGPASPPLGNSRHSHTFFPTAGMVGTPGRIPSGTQAPASGNFPGMRSETSSLSSNSGEITTPPSQSPPRSHSDKQKTFTGKPRPLRLVEENQEAVKEANKRMSWMSGWSWGGKKDDLNGQIPE</sequence>
<comment type="caution">
    <text evidence="2">The sequence shown here is derived from an EMBL/GenBank/DDBJ whole genome shotgun (WGS) entry which is preliminary data.</text>
</comment>
<dbReference type="PANTHER" id="PTHR38120">
    <property type="entry name" value="EXPRESSED PROTEIN"/>
    <property type="match status" value="1"/>
</dbReference>
<organism evidence="2 3">
    <name type="scientific">Cladobotryum mycophilum</name>
    <dbReference type="NCBI Taxonomy" id="491253"/>
    <lineage>
        <taxon>Eukaryota</taxon>
        <taxon>Fungi</taxon>
        <taxon>Dikarya</taxon>
        <taxon>Ascomycota</taxon>
        <taxon>Pezizomycotina</taxon>
        <taxon>Sordariomycetes</taxon>
        <taxon>Hypocreomycetidae</taxon>
        <taxon>Hypocreales</taxon>
        <taxon>Hypocreaceae</taxon>
        <taxon>Cladobotryum</taxon>
    </lineage>
</organism>
<dbReference type="PANTHER" id="PTHR38120:SF1">
    <property type="entry name" value="M PROTEIN, SEROTYPE 2.1"/>
    <property type="match status" value="1"/>
</dbReference>
<feature type="compositionally biased region" description="Basic and acidic residues" evidence="1">
    <location>
        <begin position="156"/>
        <end position="170"/>
    </location>
</feature>
<keyword evidence="3" id="KW-1185">Reference proteome</keyword>
<feature type="compositionally biased region" description="Polar residues" evidence="1">
    <location>
        <begin position="127"/>
        <end position="139"/>
    </location>
</feature>
<name>A0ABR0SKZ2_9HYPO</name>
<gene>
    <name evidence="2" type="ORF">PT974_05765</name>
</gene>
<evidence type="ECO:0000313" key="2">
    <source>
        <dbReference type="EMBL" id="KAK5992361.1"/>
    </source>
</evidence>
<feature type="compositionally biased region" description="Low complexity" evidence="1">
    <location>
        <begin position="117"/>
        <end position="126"/>
    </location>
</feature>
<evidence type="ECO:0000313" key="3">
    <source>
        <dbReference type="Proteomes" id="UP001338125"/>
    </source>
</evidence>
<reference evidence="2 3" key="1">
    <citation type="submission" date="2024-01" db="EMBL/GenBank/DDBJ databases">
        <title>Complete genome of Cladobotryum mycophilum ATHUM6906.</title>
        <authorList>
            <person name="Christinaki A.C."/>
            <person name="Myridakis A.I."/>
            <person name="Kouvelis V.N."/>
        </authorList>
    </citation>
    <scope>NUCLEOTIDE SEQUENCE [LARGE SCALE GENOMIC DNA]</scope>
    <source>
        <strain evidence="2 3">ATHUM6906</strain>
    </source>
</reference>
<feature type="compositionally biased region" description="Polar residues" evidence="1">
    <location>
        <begin position="51"/>
        <end position="64"/>
    </location>
</feature>
<dbReference type="EMBL" id="JAVFKD010000012">
    <property type="protein sequence ID" value="KAK5992361.1"/>
    <property type="molecule type" value="Genomic_DNA"/>
</dbReference>
<accession>A0ABR0SKZ2</accession>